<evidence type="ECO:0000313" key="5">
    <source>
        <dbReference type="EMBL" id="CAB4769397.1"/>
    </source>
</evidence>
<evidence type="ECO:0000313" key="3">
    <source>
        <dbReference type="EMBL" id="CAB4694109.1"/>
    </source>
</evidence>
<dbReference type="EMBL" id="CAFBLI010000004">
    <property type="protein sequence ID" value="CAB4855876.1"/>
    <property type="molecule type" value="Genomic_DNA"/>
</dbReference>
<keyword evidence="1" id="KW-1133">Transmembrane helix</keyword>
<evidence type="ECO:0000313" key="6">
    <source>
        <dbReference type="EMBL" id="CAB4855876.1"/>
    </source>
</evidence>
<proteinExistence type="predicted"/>
<sequence length="138" mass="15351">MLIMLLITGAGHFIVPGPVDQLVPAFLPGEPRLWTYLSGVAEVVIALMLLAPLGKRIAGKSIRLWGAYSAFALFIAVFPANINMAIQWSSRDMPEPLLAYVRLPLQFGLFYWAWALAKDIKIKSDAVMRGHKNMVQEQ</sequence>
<organism evidence="2">
    <name type="scientific">freshwater metagenome</name>
    <dbReference type="NCBI Taxonomy" id="449393"/>
    <lineage>
        <taxon>unclassified sequences</taxon>
        <taxon>metagenomes</taxon>
        <taxon>ecological metagenomes</taxon>
    </lineage>
</organism>
<evidence type="ECO:0000313" key="4">
    <source>
        <dbReference type="EMBL" id="CAB4720630.1"/>
    </source>
</evidence>
<feature type="transmembrane region" description="Helical" evidence="1">
    <location>
        <begin position="33"/>
        <end position="53"/>
    </location>
</feature>
<feature type="transmembrane region" description="Helical" evidence="1">
    <location>
        <begin position="98"/>
        <end position="117"/>
    </location>
</feature>
<dbReference type="PANTHER" id="PTHR36974">
    <property type="entry name" value="MEMBRANE PROTEIN-RELATED"/>
    <property type="match status" value="1"/>
</dbReference>
<dbReference type="EMBL" id="CAEZYJ010000073">
    <property type="protein sequence ID" value="CAB4720630.1"/>
    <property type="molecule type" value="Genomic_DNA"/>
</dbReference>
<name>A0A6J6GM67_9ZZZZ</name>
<evidence type="ECO:0000313" key="2">
    <source>
        <dbReference type="EMBL" id="CAB4602347.1"/>
    </source>
</evidence>
<dbReference type="EMBL" id="CAEZZS010000006">
    <property type="protein sequence ID" value="CAB4769397.1"/>
    <property type="molecule type" value="Genomic_DNA"/>
</dbReference>
<keyword evidence="1" id="KW-0812">Transmembrane</keyword>
<dbReference type="PANTHER" id="PTHR36974:SF1">
    <property type="entry name" value="DOXX FAMILY MEMBRANE PROTEIN"/>
    <property type="match status" value="1"/>
</dbReference>
<reference evidence="2" key="1">
    <citation type="submission" date="2020-05" db="EMBL/GenBank/DDBJ databases">
        <authorList>
            <person name="Chiriac C."/>
            <person name="Salcher M."/>
            <person name="Ghai R."/>
            <person name="Kavagutti S V."/>
        </authorList>
    </citation>
    <scope>NUCLEOTIDE SEQUENCE</scope>
</reference>
<accession>A0A6J6GM67</accession>
<keyword evidence="1" id="KW-0472">Membrane</keyword>
<dbReference type="EMBL" id="CAEZUJ010000033">
    <property type="protein sequence ID" value="CAB4602347.1"/>
    <property type="molecule type" value="Genomic_DNA"/>
</dbReference>
<feature type="transmembrane region" description="Helical" evidence="1">
    <location>
        <begin position="65"/>
        <end position="86"/>
    </location>
</feature>
<protein>
    <submittedName>
        <fullName evidence="2">Unannotated protein</fullName>
    </submittedName>
</protein>
<evidence type="ECO:0000256" key="1">
    <source>
        <dbReference type="SAM" id="Phobius"/>
    </source>
</evidence>
<dbReference type="AlphaFoldDB" id="A0A6J6GM67"/>
<gene>
    <name evidence="2" type="ORF">UFOPK1811_00898</name>
    <name evidence="3" type="ORF">UFOPK2360_01298</name>
    <name evidence="4" type="ORF">UFOPK2659_00619</name>
    <name evidence="5" type="ORF">UFOPK2922_00252</name>
    <name evidence="6" type="ORF">UFOPK3306_00104</name>
</gene>
<dbReference type="EMBL" id="CAEZXH010000114">
    <property type="protein sequence ID" value="CAB4694109.1"/>
    <property type="molecule type" value="Genomic_DNA"/>
</dbReference>